<dbReference type="STRING" id="1048834.TC41_0496"/>
<dbReference type="HOGENOM" id="CLU_2314185_0_0_9"/>
<sequence length="99" mass="11207">MAERALSRRLNSIRCGSGRGFGLALVLNGAPQGGWTNAQPCHRERLFLCITRAYRAVDVVERCRNGSKRSGSSLWISRWTMWITEHCPHSKGRFPTKSF</sequence>
<gene>
    <name evidence="1" type="ordered locus">TC41_0496</name>
</gene>
<reference evidence="1 2" key="1">
    <citation type="journal article" date="2011" name="J. Bacteriol.">
        <title>Complete Genome Sequence of Alicyclobacillus acidocaldarius Strain Tc-4-1.</title>
        <authorList>
            <person name="Chen Y."/>
            <person name="He Y."/>
            <person name="Zhang B."/>
            <person name="Yang J."/>
            <person name="Li W."/>
            <person name="Dong Z."/>
            <person name="Hu S."/>
        </authorList>
    </citation>
    <scope>NUCLEOTIDE SEQUENCE [LARGE SCALE GENOMIC DNA]</scope>
    <source>
        <strain evidence="1 2">Tc-4-1</strain>
    </source>
</reference>
<dbReference type="AlphaFoldDB" id="F8ICI3"/>
<name>F8ICI3_ALIAT</name>
<dbReference type="PATRIC" id="fig|1048834.4.peg.464"/>
<dbReference type="KEGG" id="aad:TC41_0496"/>
<reference evidence="2" key="2">
    <citation type="submission" date="2011-06" db="EMBL/GenBank/DDBJ databases">
        <title>The complete genome sequence of Alicyclobacillus acidocaldarius sp. Tc-4-1.</title>
        <authorList>
            <person name="Chen Y."/>
            <person name="He Y."/>
            <person name="Dong Z."/>
            <person name="Hu S."/>
        </authorList>
    </citation>
    <scope>NUCLEOTIDE SEQUENCE [LARGE SCALE GENOMIC DNA]</scope>
    <source>
        <strain evidence="2">Tc-4-1</strain>
    </source>
</reference>
<accession>F8ICI3</accession>
<dbReference type="Proteomes" id="UP000000292">
    <property type="component" value="Chromosome"/>
</dbReference>
<protein>
    <submittedName>
        <fullName evidence="1">Uncharacterized protein</fullName>
    </submittedName>
</protein>
<organism evidence="1 2">
    <name type="scientific">Alicyclobacillus acidocaldarius (strain Tc-4-1)</name>
    <name type="common">Bacillus acidocaldarius</name>
    <dbReference type="NCBI Taxonomy" id="1048834"/>
    <lineage>
        <taxon>Bacteria</taxon>
        <taxon>Bacillati</taxon>
        <taxon>Bacillota</taxon>
        <taxon>Bacilli</taxon>
        <taxon>Bacillales</taxon>
        <taxon>Alicyclobacillaceae</taxon>
        <taxon>Alicyclobacillus</taxon>
    </lineage>
</organism>
<dbReference type="EMBL" id="CP002902">
    <property type="protein sequence ID" value="AEJ42459.1"/>
    <property type="molecule type" value="Genomic_DNA"/>
</dbReference>
<evidence type="ECO:0000313" key="2">
    <source>
        <dbReference type="Proteomes" id="UP000000292"/>
    </source>
</evidence>
<proteinExistence type="predicted"/>
<evidence type="ECO:0000313" key="1">
    <source>
        <dbReference type="EMBL" id="AEJ42459.1"/>
    </source>
</evidence>